<name>A0AAD8QKP5_LOLMU</name>
<feature type="binding site" description="axial binding residue" evidence="6">
    <location>
        <position position="415"/>
    </location>
    <ligand>
        <name>heme</name>
        <dbReference type="ChEBI" id="CHEBI:30413"/>
    </ligand>
    <ligandPart>
        <name>Fe</name>
        <dbReference type="ChEBI" id="CHEBI:18248"/>
    </ligandPart>
</feature>
<evidence type="ECO:0000256" key="7">
    <source>
        <dbReference type="RuleBase" id="RU000461"/>
    </source>
</evidence>
<evidence type="ECO:0000256" key="3">
    <source>
        <dbReference type="ARBA" id="ARBA00022723"/>
    </source>
</evidence>
<evidence type="ECO:0000313" key="9">
    <source>
        <dbReference type="Proteomes" id="UP001231189"/>
    </source>
</evidence>
<dbReference type="PRINTS" id="PR00463">
    <property type="entry name" value="EP450I"/>
</dbReference>
<evidence type="ECO:0000256" key="4">
    <source>
        <dbReference type="ARBA" id="ARBA00022989"/>
    </source>
</evidence>
<comment type="subcellular location">
    <subcellularLocation>
        <location evidence="1">Membrane</location>
        <topology evidence="1">Single-pass membrane protein</topology>
    </subcellularLocation>
</comment>
<evidence type="ECO:0008006" key="10">
    <source>
        <dbReference type="Google" id="ProtNLM"/>
    </source>
</evidence>
<evidence type="ECO:0000256" key="6">
    <source>
        <dbReference type="PIRSR" id="PIRSR602401-1"/>
    </source>
</evidence>
<keyword evidence="5" id="KW-0472">Membrane</keyword>
<comment type="caution">
    <text evidence="8">The sequence shown here is derived from an EMBL/GenBank/DDBJ whole genome shotgun (WGS) entry which is preliminary data.</text>
</comment>
<sequence>MEELLAAVLVCLLAVPILGFLGSYTRRVRAQLAVHKIGDPAVAHRALIDNADDFSDRPVGIFPVSLATWRDGEPNENVTTVSYGRHWSALRCNLTADILHPTRLASLAPLQQEAARALVARLSGAGAEVADVREHITAAVFALVAQLCFGEDAAVDDVRAMGSMIRGFLFAAGELSPRFDGSALSKLLNWRGLRGITGMIRRQGELYLPLIEARRGRRPRLPLCAGGGIPVHPYVDSLLDLRVPDDGEGNALRTLRDGELVGLVLEFLGAGMGSVSACLEWTLAHLIDQPEVQDKLRREIIAAEGSGQSLRSMPYLDAVVLESLRMHPPVPFIMRGAHGEGAKAIIGGTAAVVPADGLRVLFNLGDIGRDNKTWTDPDRFRPERFLAGGEAEDIGPSPGPKEIRMMPFGAGHRHCPGMNMGMLNIKCFLAPLVREFEWAPSAEDCSNGVDMTEVDGFLKLMKKPLSACVTRTH</sequence>
<reference evidence="8" key="1">
    <citation type="submission" date="2023-07" db="EMBL/GenBank/DDBJ databases">
        <title>A chromosome-level genome assembly of Lolium multiflorum.</title>
        <authorList>
            <person name="Chen Y."/>
            <person name="Copetti D."/>
            <person name="Kolliker R."/>
            <person name="Studer B."/>
        </authorList>
    </citation>
    <scope>NUCLEOTIDE SEQUENCE</scope>
    <source>
        <strain evidence="8">02402/16</strain>
        <tissue evidence="8">Leaf</tissue>
    </source>
</reference>
<dbReference type="InterPro" id="IPR051103">
    <property type="entry name" value="Plant_metabolite_P450s"/>
</dbReference>
<dbReference type="GO" id="GO:0005506">
    <property type="term" value="F:iron ion binding"/>
    <property type="evidence" value="ECO:0007669"/>
    <property type="project" value="InterPro"/>
</dbReference>
<accession>A0AAD8QKP5</accession>
<dbReference type="SUPFAM" id="SSF48264">
    <property type="entry name" value="Cytochrome P450"/>
    <property type="match status" value="1"/>
</dbReference>
<keyword evidence="7" id="KW-0503">Monooxygenase</keyword>
<dbReference type="InterPro" id="IPR001128">
    <property type="entry name" value="Cyt_P450"/>
</dbReference>
<evidence type="ECO:0000313" key="8">
    <source>
        <dbReference type="EMBL" id="KAK1603926.1"/>
    </source>
</evidence>
<keyword evidence="6 7" id="KW-0408">Iron</keyword>
<gene>
    <name evidence="8" type="ORF">QYE76_027599</name>
</gene>
<dbReference type="PRINTS" id="PR00385">
    <property type="entry name" value="P450"/>
</dbReference>
<dbReference type="PANTHER" id="PTHR24298:SF389">
    <property type="entry name" value="OS04G0128400 PROTEIN"/>
    <property type="match status" value="1"/>
</dbReference>
<keyword evidence="7" id="KW-0560">Oxidoreductase</keyword>
<comment type="similarity">
    <text evidence="7">Belongs to the cytochrome P450 family.</text>
</comment>
<dbReference type="AlphaFoldDB" id="A0AAD8QKP5"/>
<keyword evidence="3 6" id="KW-0479">Metal-binding</keyword>
<dbReference type="PROSITE" id="PS00086">
    <property type="entry name" value="CYTOCHROME_P450"/>
    <property type="match status" value="1"/>
</dbReference>
<keyword evidence="2" id="KW-0812">Transmembrane</keyword>
<proteinExistence type="inferred from homology"/>
<dbReference type="GO" id="GO:0016020">
    <property type="term" value="C:membrane"/>
    <property type="evidence" value="ECO:0007669"/>
    <property type="project" value="UniProtKB-SubCell"/>
</dbReference>
<keyword evidence="9" id="KW-1185">Reference proteome</keyword>
<comment type="cofactor">
    <cofactor evidence="6">
        <name>heme</name>
        <dbReference type="ChEBI" id="CHEBI:30413"/>
    </cofactor>
</comment>
<dbReference type="EMBL" id="JAUUTY010000007">
    <property type="protein sequence ID" value="KAK1603926.1"/>
    <property type="molecule type" value="Genomic_DNA"/>
</dbReference>
<dbReference type="GO" id="GO:0016709">
    <property type="term" value="F:oxidoreductase activity, acting on paired donors, with incorporation or reduction of molecular oxygen, NAD(P)H as one donor, and incorporation of one atom of oxygen"/>
    <property type="evidence" value="ECO:0007669"/>
    <property type="project" value="TreeGrafter"/>
</dbReference>
<dbReference type="PANTHER" id="PTHR24298">
    <property type="entry name" value="FLAVONOID 3'-MONOOXYGENASE-RELATED"/>
    <property type="match status" value="1"/>
</dbReference>
<dbReference type="Proteomes" id="UP001231189">
    <property type="component" value="Unassembled WGS sequence"/>
</dbReference>
<dbReference type="Gene3D" id="1.10.630.10">
    <property type="entry name" value="Cytochrome P450"/>
    <property type="match status" value="1"/>
</dbReference>
<dbReference type="InterPro" id="IPR002401">
    <property type="entry name" value="Cyt_P450_E_grp-I"/>
</dbReference>
<organism evidence="8 9">
    <name type="scientific">Lolium multiflorum</name>
    <name type="common">Italian ryegrass</name>
    <name type="synonym">Lolium perenne subsp. multiflorum</name>
    <dbReference type="NCBI Taxonomy" id="4521"/>
    <lineage>
        <taxon>Eukaryota</taxon>
        <taxon>Viridiplantae</taxon>
        <taxon>Streptophyta</taxon>
        <taxon>Embryophyta</taxon>
        <taxon>Tracheophyta</taxon>
        <taxon>Spermatophyta</taxon>
        <taxon>Magnoliopsida</taxon>
        <taxon>Liliopsida</taxon>
        <taxon>Poales</taxon>
        <taxon>Poaceae</taxon>
        <taxon>BOP clade</taxon>
        <taxon>Pooideae</taxon>
        <taxon>Poodae</taxon>
        <taxon>Poeae</taxon>
        <taxon>Poeae Chloroplast Group 2 (Poeae type)</taxon>
        <taxon>Loliodinae</taxon>
        <taxon>Loliinae</taxon>
        <taxon>Lolium</taxon>
    </lineage>
</organism>
<evidence type="ECO:0000256" key="2">
    <source>
        <dbReference type="ARBA" id="ARBA00022692"/>
    </source>
</evidence>
<dbReference type="GO" id="GO:0020037">
    <property type="term" value="F:heme binding"/>
    <property type="evidence" value="ECO:0007669"/>
    <property type="project" value="InterPro"/>
</dbReference>
<protein>
    <recommendedName>
        <fullName evidence="10">Cytochrome P450</fullName>
    </recommendedName>
</protein>
<evidence type="ECO:0000256" key="5">
    <source>
        <dbReference type="ARBA" id="ARBA00023136"/>
    </source>
</evidence>
<dbReference type="Pfam" id="PF00067">
    <property type="entry name" value="p450"/>
    <property type="match status" value="1"/>
</dbReference>
<dbReference type="InterPro" id="IPR036396">
    <property type="entry name" value="Cyt_P450_sf"/>
</dbReference>
<dbReference type="InterPro" id="IPR017972">
    <property type="entry name" value="Cyt_P450_CS"/>
</dbReference>
<keyword evidence="4" id="KW-1133">Transmembrane helix</keyword>
<keyword evidence="6 7" id="KW-0349">Heme</keyword>
<evidence type="ECO:0000256" key="1">
    <source>
        <dbReference type="ARBA" id="ARBA00004167"/>
    </source>
</evidence>